<proteinExistence type="predicted"/>
<reference evidence="2 3" key="1">
    <citation type="submission" date="2019-06" db="EMBL/GenBank/DDBJ databases">
        <title>Whole genome shotgun sequence of Corynebacterium variabile NBRC 15286.</title>
        <authorList>
            <person name="Hosoyama A."/>
            <person name="Uohara A."/>
            <person name="Ohji S."/>
            <person name="Ichikawa N."/>
        </authorList>
    </citation>
    <scope>NUCLEOTIDE SEQUENCE [LARGE SCALE GENOMIC DNA]</scope>
    <source>
        <strain evidence="2 3">NBRC 15286</strain>
    </source>
</reference>
<evidence type="ECO:0000313" key="2">
    <source>
        <dbReference type="EMBL" id="GEC87442.1"/>
    </source>
</evidence>
<feature type="compositionally biased region" description="Basic and acidic residues" evidence="1">
    <location>
        <begin position="106"/>
        <end position="122"/>
    </location>
</feature>
<dbReference type="GeneID" id="82888828"/>
<evidence type="ECO:0000256" key="1">
    <source>
        <dbReference type="SAM" id="MobiDB-lite"/>
    </source>
</evidence>
<evidence type="ECO:0000313" key="3">
    <source>
        <dbReference type="Proteomes" id="UP000319986"/>
    </source>
</evidence>
<name>A0A4Y4C6D6_9CORY</name>
<dbReference type="AlphaFoldDB" id="A0A4Y4C6D6"/>
<protein>
    <submittedName>
        <fullName evidence="2">Uncharacterized protein</fullName>
    </submittedName>
</protein>
<gene>
    <name evidence="2" type="ORF">CVA01_27560</name>
</gene>
<comment type="caution">
    <text evidence="2">The sequence shown here is derived from an EMBL/GenBank/DDBJ whole genome shotgun (WGS) entry which is preliminary data.</text>
</comment>
<dbReference type="RefSeq" id="WP_141331466.1">
    <property type="nucleotide sequence ID" value="NZ_BJNT01000026.1"/>
</dbReference>
<dbReference type="EMBL" id="BJNT01000026">
    <property type="protein sequence ID" value="GEC87442.1"/>
    <property type="molecule type" value="Genomic_DNA"/>
</dbReference>
<sequence>MADRPGGRHLRGGILGLLDLLDDPDTCRAIERDLIGLNLRLRWLCDGTDRLNWRDLYVIITESDIDSALIRATEPDFAGWTRNTGLLADIFDVLAGANWQRAMDKTAEKPDPYPRPTARDAEPETINPDIGQSGRYVGEAAPIADIADWLGWDANLIPA</sequence>
<feature type="region of interest" description="Disordered" evidence="1">
    <location>
        <begin position="106"/>
        <end position="132"/>
    </location>
</feature>
<dbReference type="Proteomes" id="UP000319986">
    <property type="component" value="Unassembled WGS sequence"/>
</dbReference>
<organism evidence="2 3">
    <name type="scientific">Corynebacterium variabile</name>
    <dbReference type="NCBI Taxonomy" id="1727"/>
    <lineage>
        <taxon>Bacteria</taxon>
        <taxon>Bacillati</taxon>
        <taxon>Actinomycetota</taxon>
        <taxon>Actinomycetes</taxon>
        <taxon>Mycobacteriales</taxon>
        <taxon>Corynebacteriaceae</taxon>
        <taxon>Corynebacterium</taxon>
    </lineage>
</organism>
<accession>A0A4Y4C6D6</accession>